<dbReference type="PANTHER" id="PTHR13466:SF0">
    <property type="entry name" value="SMP-LTD DOMAIN-CONTAINING PROTEIN"/>
    <property type="match status" value="1"/>
</dbReference>
<evidence type="ECO:0000256" key="4">
    <source>
        <dbReference type="ARBA" id="ARBA00022824"/>
    </source>
</evidence>
<comment type="caution">
    <text evidence="11">The sequence shown here is derived from an EMBL/GenBank/DDBJ whole genome shotgun (WGS) entry which is preliminary data.</text>
</comment>
<dbReference type="GO" id="GO:0008289">
    <property type="term" value="F:lipid binding"/>
    <property type="evidence" value="ECO:0007669"/>
    <property type="project" value="UniProtKB-KW"/>
</dbReference>
<dbReference type="GO" id="GO:0006869">
    <property type="term" value="P:lipid transport"/>
    <property type="evidence" value="ECO:0007669"/>
    <property type="project" value="UniProtKB-KW"/>
</dbReference>
<dbReference type="InterPro" id="IPR019411">
    <property type="entry name" value="MMM1_dom"/>
</dbReference>
<feature type="non-terminal residue" evidence="11">
    <location>
        <position position="482"/>
    </location>
</feature>
<accession>A0AAV2RH76</accession>
<organism evidence="11 12">
    <name type="scientific">Meganyctiphanes norvegica</name>
    <name type="common">Northern krill</name>
    <name type="synonym">Thysanopoda norvegica</name>
    <dbReference type="NCBI Taxonomy" id="48144"/>
    <lineage>
        <taxon>Eukaryota</taxon>
        <taxon>Metazoa</taxon>
        <taxon>Ecdysozoa</taxon>
        <taxon>Arthropoda</taxon>
        <taxon>Crustacea</taxon>
        <taxon>Multicrustacea</taxon>
        <taxon>Malacostraca</taxon>
        <taxon>Eumalacostraca</taxon>
        <taxon>Eucarida</taxon>
        <taxon>Euphausiacea</taxon>
        <taxon>Euphausiidae</taxon>
        <taxon>Meganyctiphanes</taxon>
    </lineage>
</organism>
<dbReference type="CDD" id="cd21675">
    <property type="entry name" value="SMP_TEX2"/>
    <property type="match status" value="1"/>
</dbReference>
<keyword evidence="12" id="KW-1185">Reference proteome</keyword>
<evidence type="ECO:0000256" key="8">
    <source>
        <dbReference type="ARBA" id="ARBA00023136"/>
    </source>
</evidence>
<feature type="non-terminal residue" evidence="11">
    <location>
        <position position="1"/>
    </location>
</feature>
<sequence>KTSDNSALVEKVTELFQDSTVSPASAGEQQKTQASSEADSTPQDMKFESYMARLLYQPLVAAAPTEEGDKTDEEGGLHVAWINALVGRIFYDFLKDPYWANKVQERVQRKLSKIHVPYYVGELVVCGVQLGSSIPHLKNVKSPKIDSRGLWMDMDVEYTGNFTLSLETKLDLMKLKQQGGKAGGCATGVGIGGANINVPSAPSTPAEPIPVSLNSLHHSRSYSHSPTADRLPRNLQFDTDTDDSIESSSEDESEDEERAQAGVPVGGSGPASRRLMRIVDSVAASKYFQQASEWRLLQKALQGVSNTRIELSVEVRKLSGLLTVNVPPPPADRIWYGFRGTPELVMVARPRLGDHVVSLHILVEFIQKQLKTIFEKVFVLPNMDDLVIPIMSPILPGQHNVPRPPWEMAAQTNIPTTISSCTSVLTNTTTTSVVTCNSAPTMTDRATTAPITPVVISSSSSSSSPSINPQKLATPKFTMSAG</sequence>
<dbReference type="Proteomes" id="UP001497623">
    <property type="component" value="Unassembled WGS sequence"/>
</dbReference>
<evidence type="ECO:0000256" key="1">
    <source>
        <dbReference type="ARBA" id="ARBA00004586"/>
    </source>
</evidence>
<dbReference type="PROSITE" id="PS51847">
    <property type="entry name" value="SMP"/>
    <property type="match status" value="1"/>
</dbReference>
<keyword evidence="8" id="KW-0472">Membrane</keyword>
<keyword evidence="7" id="KW-0446">Lipid-binding</keyword>
<evidence type="ECO:0000256" key="9">
    <source>
        <dbReference type="SAM" id="MobiDB-lite"/>
    </source>
</evidence>
<evidence type="ECO:0000256" key="7">
    <source>
        <dbReference type="ARBA" id="ARBA00023121"/>
    </source>
</evidence>
<dbReference type="EMBL" id="CAXKWB010023860">
    <property type="protein sequence ID" value="CAL4125590.1"/>
    <property type="molecule type" value="Genomic_DNA"/>
</dbReference>
<feature type="compositionally biased region" description="Polar residues" evidence="9">
    <location>
        <begin position="217"/>
        <end position="226"/>
    </location>
</feature>
<evidence type="ECO:0000313" key="12">
    <source>
        <dbReference type="Proteomes" id="UP001497623"/>
    </source>
</evidence>
<keyword evidence="2" id="KW-0813">Transport</keyword>
<reference evidence="11 12" key="1">
    <citation type="submission" date="2024-05" db="EMBL/GenBank/DDBJ databases">
        <authorList>
            <person name="Wallberg A."/>
        </authorList>
    </citation>
    <scope>NUCLEOTIDE SEQUENCE [LARGE SCALE GENOMIC DNA]</scope>
</reference>
<dbReference type="Pfam" id="PF10296">
    <property type="entry name" value="MMM1"/>
    <property type="match status" value="1"/>
</dbReference>
<keyword evidence="5" id="KW-1133">Transmembrane helix</keyword>
<feature type="region of interest" description="Disordered" evidence="9">
    <location>
        <begin position="19"/>
        <end position="42"/>
    </location>
</feature>
<keyword evidence="6" id="KW-0445">Lipid transport</keyword>
<keyword evidence="3" id="KW-0812">Transmembrane</keyword>
<evidence type="ECO:0000256" key="5">
    <source>
        <dbReference type="ARBA" id="ARBA00022989"/>
    </source>
</evidence>
<name>A0AAV2RH76_MEGNR</name>
<dbReference type="AlphaFoldDB" id="A0AAV2RH76"/>
<feature type="compositionally biased region" description="Acidic residues" evidence="9">
    <location>
        <begin position="239"/>
        <end position="257"/>
    </location>
</feature>
<evidence type="ECO:0000256" key="2">
    <source>
        <dbReference type="ARBA" id="ARBA00022448"/>
    </source>
</evidence>
<evidence type="ECO:0000256" key="3">
    <source>
        <dbReference type="ARBA" id="ARBA00022692"/>
    </source>
</evidence>
<dbReference type="PANTHER" id="PTHR13466">
    <property type="entry name" value="TEX2 PROTEIN-RELATED"/>
    <property type="match status" value="1"/>
</dbReference>
<feature type="region of interest" description="Disordered" evidence="9">
    <location>
        <begin position="455"/>
        <end position="482"/>
    </location>
</feature>
<feature type="domain" description="SMP-LTD" evidence="10">
    <location>
        <begin position="75"/>
        <end position="389"/>
    </location>
</feature>
<dbReference type="InterPro" id="IPR031468">
    <property type="entry name" value="SMP_LBD"/>
</dbReference>
<evidence type="ECO:0000259" key="10">
    <source>
        <dbReference type="PROSITE" id="PS51847"/>
    </source>
</evidence>
<keyword evidence="4" id="KW-0256">Endoplasmic reticulum</keyword>
<evidence type="ECO:0000256" key="6">
    <source>
        <dbReference type="ARBA" id="ARBA00023055"/>
    </source>
</evidence>
<proteinExistence type="predicted"/>
<comment type="subcellular location">
    <subcellularLocation>
        <location evidence="1">Endoplasmic reticulum membrane</location>
    </subcellularLocation>
</comment>
<evidence type="ECO:0000313" key="11">
    <source>
        <dbReference type="EMBL" id="CAL4125590.1"/>
    </source>
</evidence>
<protein>
    <recommendedName>
        <fullName evidence="10">SMP-LTD domain-containing protein</fullName>
    </recommendedName>
</protein>
<gene>
    <name evidence="11" type="ORF">MNOR_LOCUS25235</name>
</gene>
<dbReference type="GO" id="GO:0005789">
    <property type="term" value="C:endoplasmic reticulum membrane"/>
    <property type="evidence" value="ECO:0007669"/>
    <property type="project" value="UniProtKB-SubCell"/>
</dbReference>
<feature type="compositionally biased region" description="Low complexity" evidence="9">
    <location>
        <begin position="455"/>
        <end position="467"/>
    </location>
</feature>
<feature type="region of interest" description="Disordered" evidence="9">
    <location>
        <begin position="217"/>
        <end position="270"/>
    </location>
</feature>